<accession>A0A3S0EKK0</accession>
<dbReference type="AlphaFoldDB" id="A0A3S0EKK0"/>
<evidence type="ECO:0000313" key="3">
    <source>
        <dbReference type="Proteomes" id="UP000274661"/>
    </source>
</evidence>
<evidence type="ECO:0000313" key="2">
    <source>
        <dbReference type="EMBL" id="RST29775.1"/>
    </source>
</evidence>
<proteinExistence type="predicted"/>
<comment type="caution">
    <text evidence="2">The sequence shown here is derived from an EMBL/GenBank/DDBJ whole genome shotgun (WGS) entry which is preliminary data.</text>
</comment>
<name>A0A3S0EKK0_9SPHN</name>
<sequence length="70" mass="7222">MVPLLALAALAAQPMAPPRSGPSAVAQVSVRIVRPARVVAGRTSEPHTPATLVVSEPDGSRKSLNVVEFP</sequence>
<dbReference type="EMBL" id="RWJF01000001">
    <property type="protein sequence ID" value="RST29775.1"/>
    <property type="molecule type" value="Genomic_DNA"/>
</dbReference>
<dbReference type="Proteomes" id="UP000274661">
    <property type="component" value="Unassembled WGS sequence"/>
</dbReference>
<protein>
    <submittedName>
        <fullName evidence="2">Uncharacterized protein</fullName>
    </submittedName>
</protein>
<evidence type="ECO:0000256" key="1">
    <source>
        <dbReference type="SAM" id="MobiDB-lite"/>
    </source>
</evidence>
<organism evidence="2 3">
    <name type="scientific">Sphingomonas ginkgonis</name>
    <dbReference type="NCBI Taxonomy" id="2315330"/>
    <lineage>
        <taxon>Bacteria</taxon>
        <taxon>Pseudomonadati</taxon>
        <taxon>Pseudomonadota</taxon>
        <taxon>Alphaproteobacteria</taxon>
        <taxon>Sphingomonadales</taxon>
        <taxon>Sphingomonadaceae</taxon>
        <taxon>Sphingomonas</taxon>
    </lineage>
</organism>
<reference evidence="2 3" key="1">
    <citation type="submission" date="2018-12" db="EMBL/GenBank/DDBJ databases">
        <title>Sphingomonas sp. HMF7854 Genome sequencing and assembly.</title>
        <authorList>
            <person name="Cha I."/>
            <person name="Kang H."/>
            <person name="Kim H."/>
            <person name="Kang J."/>
            <person name="Joh K."/>
        </authorList>
    </citation>
    <scope>NUCLEOTIDE SEQUENCE [LARGE SCALE GENOMIC DNA]</scope>
    <source>
        <strain evidence="2 3">HMF7854</strain>
    </source>
</reference>
<gene>
    <name evidence="2" type="ORF">HMF7854_02245</name>
</gene>
<feature type="region of interest" description="Disordered" evidence="1">
    <location>
        <begin position="41"/>
        <end position="70"/>
    </location>
</feature>
<keyword evidence="3" id="KW-1185">Reference proteome</keyword>